<comment type="caution">
    <text evidence="6">The sequence shown here is derived from an EMBL/GenBank/DDBJ whole genome shotgun (WGS) entry which is preliminary data.</text>
</comment>
<dbReference type="RefSeq" id="WP_194706787.1">
    <property type="nucleotide sequence ID" value="NZ_JADKPN010000005.1"/>
</dbReference>
<keyword evidence="3" id="KW-0804">Transcription</keyword>
<reference evidence="6" key="1">
    <citation type="submission" date="2020-11" db="EMBL/GenBank/DDBJ databases">
        <title>Nocardioides sp. nov., isolated from Soil of Cynanchum wilfordii Hemsley rhizosphere.</title>
        <authorList>
            <person name="Lee J.-S."/>
            <person name="Suh M.K."/>
            <person name="Kim J.-S."/>
        </authorList>
    </citation>
    <scope>NUCLEOTIDE SEQUENCE</scope>
    <source>
        <strain evidence="6">KCTC 19275</strain>
    </source>
</reference>
<dbReference type="SUPFAM" id="SSF46689">
    <property type="entry name" value="Homeodomain-like"/>
    <property type="match status" value="1"/>
</dbReference>
<evidence type="ECO:0000256" key="2">
    <source>
        <dbReference type="ARBA" id="ARBA00023125"/>
    </source>
</evidence>
<dbReference type="InterPro" id="IPR050109">
    <property type="entry name" value="HTH-type_TetR-like_transc_reg"/>
</dbReference>
<gene>
    <name evidence="6" type="ORF">ISU07_10755</name>
</gene>
<protein>
    <submittedName>
        <fullName evidence="6">TetR/AcrR family transcriptional regulator</fullName>
    </submittedName>
</protein>
<accession>A0A930VBQ2</accession>
<keyword evidence="2 4" id="KW-0238">DNA-binding</keyword>
<proteinExistence type="predicted"/>
<evidence type="ECO:0000259" key="5">
    <source>
        <dbReference type="PROSITE" id="PS50977"/>
    </source>
</evidence>
<dbReference type="GO" id="GO:0003700">
    <property type="term" value="F:DNA-binding transcription factor activity"/>
    <property type="evidence" value="ECO:0007669"/>
    <property type="project" value="TreeGrafter"/>
</dbReference>
<organism evidence="6 7">
    <name type="scientific">Nocardioides islandensis</name>
    <dbReference type="NCBI Taxonomy" id="433663"/>
    <lineage>
        <taxon>Bacteria</taxon>
        <taxon>Bacillati</taxon>
        <taxon>Actinomycetota</taxon>
        <taxon>Actinomycetes</taxon>
        <taxon>Propionibacteriales</taxon>
        <taxon>Nocardioidaceae</taxon>
        <taxon>Nocardioides</taxon>
    </lineage>
</organism>
<dbReference type="InterPro" id="IPR001647">
    <property type="entry name" value="HTH_TetR"/>
</dbReference>
<dbReference type="AlphaFoldDB" id="A0A930VBQ2"/>
<sequence>MPPRAAPLAAEDRRTAILDALIPLLVEKGGDVTTKEIAQAAGIAEGTIFRVFPDKASLLFAAAEEAINPAGGQEAFDEALAGITDLRMSIVVAAGRILERMRLTMSVMGAVRPYLAAMYHDASAEKKKQIPHGPPEFMLKAQRDLHDRLTGLFEPYADQLAVDPATAALALRALTFGAARPEWGMAPALTPDEIADLVLDGIRAPGRPSRRTAREK</sequence>
<dbReference type="InterPro" id="IPR009057">
    <property type="entry name" value="Homeodomain-like_sf"/>
</dbReference>
<dbReference type="Gene3D" id="1.10.357.10">
    <property type="entry name" value="Tetracycline Repressor, domain 2"/>
    <property type="match status" value="1"/>
</dbReference>
<keyword evidence="1" id="KW-0805">Transcription regulation</keyword>
<dbReference type="Pfam" id="PF00440">
    <property type="entry name" value="TetR_N"/>
    <property type="match status" value="1"/>
</dbReference>
<dbReference type="PRINTS" id="PR00455">
    <property type="entry name" value="HTHTETR"/>
</dbReference>
<dbReference type="PANTHER" id="PTHR30055:SF234">
    <property type="entry name" value="HTH-TYPE TRANSCRIPTIONAL REGULATOR BETI"/>
    <property type="match status" value="1"/>
</dbReference>
<evidence type="ECO:0000313" key="6">
    <source>
        <dbReference type="EMBL" id="MBF4763607.1"/>
    </source>
</evidence>
<evidence type="ECO:0000256" key="4">
    <source>
        <dbReference type="PROSITE-ProRule" id="PRU00335"/>
    </source>
</evidence>
<evidence type="ECO:0000256" key="3">
    <source>
        <dbReference type="ARBA" id="ARBA00023163"/>
    </source>
</evidence>
<dbReference type="PROSITE" id="PS50977">
    <property type="entry name" value="HTH_TETR_2"/>
    <property type="match status" value="1"/>
</dbReference>
<feature type="DNA-binding region" description="H-T-H motif" evidence="4">
    <location>
        <begin position="33"/>
        <end position="52"/>
    </location>
</feature>
<dbReference type="PANTHER" id="PTHR30055">
    <property type="entry name" value="HTH-TYPE TRANSCRIPTIONAL REGULATOR RUTR"/>
    <property type="match status" value="1"/>
</dbReference>
<keyword evidence="7" id="KW-1185">Reference proteome</keyword>
<evidence type="ECO:0000256" key="1">
    <source>
        <dbReference type="ARBA" id="ARBA00023015"/>
    </source>
</evidence>
<name>A0A930VBQ2_9ACTN</name>
<dbReference type="EMBL" id="JADKPN010000005">
    <property type="protein sequence ID" value="MBF4763607.1"/>
    <property type="molecule type" value="Genomic_DNA"/>
</dbReference>
<feature type="domain" description="HTH tetR-type" evidence="5">
    <location>
        <begin position="11"/>
        <end position="70"/>
    </location>
</feature>
<dbReference type="GO" id="GO:0000976">
    <property type="term" value="F:transcription cis-regulatory region binding"/>
    <property type="evidence" value="ECO:0007669"/>
    <property type="project" value="TreeGrafter"/>
</dbReference>
<dbReference type="Proteomes" id="UP000640489">
    <property type="component" value="Unassembled WGS sequence"/>
</dbReference>
<evidence type="ECO:0000313" key="7">
    <source>
        <dbReference type="Proteomes" id="UP000640489"/>
    </source>
</evidence>